<dbReference type="EMBL" id="JBBJCI010000420">
    <property type="protein sequence ID" value="KAK7231076.1"/>
    <property type="molecule type" value="Genomic_DNA"/>
</dbReference>
<accession>A0ABR1FHW6</accession>
<dbReference type="Proteomes" id="UP001363151">
    <property type="component" value="Unassembled WGS sequence"/>
</dbReference>
<keyword evidence="3" id="KW-1185">Reference proteome</keyword>
<comment type="caution">
    <text evidence="2">The sequence shown here is derived from an EMBL/GenBank/DDBJ whole genome shotgun (WGS) entry which is preliminary data.</text>
</comment>
<proteinExistence type="predicted"/>
<evidence type="ECO:0000256" key="1">
    <source>
        <dbReference type="SAM" id="MobiDB-lite"/>
    </source>
</evidence>
<protein>
    <recommendedName>
        <fullName evidence="4">Cystatin domain-containing protein</fullName>
    </recommendedName>
</protein>
<evidence type="ECO:0000313" key="3">
    <source>
        <dbReference type="Proteomes" id="UP001363151"/>
    </source>
</evidence>
<evidence type="ECO:0000313" key="2">
    <source>
        <dbReference type="EMBL" id="KAK7231076.1"/>
    </source>
</evidence>
<sequence length="90" mass="9992">MCGNTRAHQSREWTTARTPPRPPNPRRLTRAPAPQMSGMLKASAIVTKVGACVKESLQPKMAHEGKMYYTVIKYAEGAKETSRESFGVKE</sequence>
<organism evidence="2 3">
    <name type="scientific">Aureococcus anophagefferens</name>
    <name type="common">Harmful bloom alga</name>
    <dbReference type="NCBI Taxonomy" id="44056"/>
    <lineage>
        <taxon>Eukaryota</taxon>
        <taxon>Sar</taxon>
        <taxon>Stramenopiles</taxon>
        <taxon>Ochrophyta</taxon>
        <taxon>Pelagophyceae</taxon>
        <taxon>Pelagomonadales</taxon>
        <taxon>Pelagomonadaceae</taxon>
        <taxon>Aureococcus</taxon>
    </lineage>
</organism>
<reference evidence="2 3" key="1">
    <citation type="submission" date="2024-03" db="EMBL/GenBank/DDBJ databases">
        <title>Aureococcus anophagefferens CCMP1851 and Kratosvirus quantuckense: Draft genome of a second virus-susceptible host strain in the model system.</title>
        <authorList>
            <person name="Chase E."/>
            <person name="Truchon A.R."/>
            <person name="Schepens W."/>
            <person name="Wilhelm S.W."/>
        </authorList>
    </citation>
    <scope>NUCLEOTIDE SEQUENCE [LARGE SCALE GENOMIC DNA]</scope>
    <source>
        <strain evidence="2 3">CCMP1851</strain>
    </source>
</reference>
<feature type="region of interest" description="Disordered" evidence="1">
    <location>
        <begin position="1"/>
        <end position="36"/>
    </location>
</feature>
<gene>
    <name evidence="2" type="ORF">SO694_00076196</name>
</gene>
<name>A0ABR1FHW6_AURAN</name>
<evidence type="ECO:0008006" key="4">
    <source>
        <dbReference type="Google" id="ProtNLM"/>
    </source>
</evidence>